<evidence type="ECO:0000256" key="1">
    <source>
        <dbReference type="SAM" id="MobiDB-lite"/>
    </source>
</evidence>
<proteinExistence type="predicted"/>
<dbReference type="Pfam" id="PF20597">
    <property type="entry name" value="pAdhesive_15"/>
    <property type="match status" value="1"/>
</dbReference>
<gene>
    <name evidence="4" type="ORF">H9Y04_18840</name>
</gene>
<organism evidence="4 5">
    <name type="scientific">Streptomyces polyasparticus</name>
    <dbReference type="NCBI Taxonomy" id="2767826"/>
    <lineage>
        <taxon>Bacteria</taxon>
        <taxon>Bacillati</taxon>
        <taxon>Actinomycetota</taxon>
        <taxon>Actinomycetes</taxon>
        <taxon>Kitasatosporales</taxon>
        <taxon>Streptomycetaceae</taxon>
        <taxon>Streptomyces</taxon>
    </lineage>
</organism>
<feature type="transmembrane region" description="Helical" evidence="2">
    <location>
        <begin position="495"/>
        <end position="514"/>
    </location>
</feature>
<evidence type="ECO:0000313" key="5">
    <source>
        <dbReference type="Proteomes" id="UP000642284"/>
    </source>
</evidence>
<evidence type="ECO:0000313" key="4">
    <source>
        <dbReference type="EMBL" id="MBC9714618.1"/>
    </source>
</evidence>
<evidence type="ECO:0000256" key="2">
    <source>
        <dbReference type="SAM" id="Phobius"/>
    </source>
</evidence>
<comment type="caution">
    <text evidence="4">The sequence shown here is derived from an EMBL/GenBank/DDBJ whole genome shotgun (WGS) entry which is preliminary data.</text>
</comment>
<name>A0ABR7SGT9_9ACTN</name>
<dbReference type="RefSeq" id="WP_187815027.1">
    <property type="nucleotide sequence ID" value="NZ_JACTVJ010000007.1"/>
</dbReference>
<sequence>MTQYLGAQRRGGLEAAAGPAALGIATMCAVCAGGLLLSAGPVSSAAGVPARDTVTIGNPVAGNNGFGVVTEGDATLGSTESEGPVAIGGDLTMGAGYNVSLHTPGTFIAPGDGNPTALLVGGSVDYAASSPSGVLKVLTNGYVHIGDMSGDRALDTDNNGASVNTRVVPAGSGYDSTPRIELTTRQAAGTVERSGLMDFASLFATYRERAAAMASCLNNVTLTDTSSGAVVLDPPAGSNVTVGLTAGQTNVLRLTGEQLNNVDIMTFTTQPSADTPLVVVVDTTATGGDFDWSTPNMAGVSGTNAPYILWDFPDATDITITDGDSIEGTIYAPNAHLTDLDPSNIEGDVIVKSLDAGPLAGTPGAGGSDVNAGEIHYFPFAADLTCENDVPTPGPTLSPTTSAPAPTETTSAPAPTETTSGPEPTDGPTTSGPEPTGTTSGPEPTEGPTTSGPEPTEGPTTSAPEPTTPAPSPTHSRPALPELADTGAELSTGQLGALAGAGVVSGAGVMLWVVRRRRTP</sequence>
<feature type="compositionally biased region" description="Low complexity" evidence="1">
    <location>
        <begin position="395"/>
        <end position="465"/>
    </location>
</feature>
<accession>A0ABR7SGT9</accession>
<feature type="region of interest" description="Disordered" evidence="1">
    <location>
        <begin position="388"/>
        <end position="485"/>
    </location>
</feature>
<keyword evidence="2" id="KW-0812">Transmembrane</keyword>
<reference evidence="4 5" key="1">
    <citation type="submission" date="2020-08" db="EMBL/GenBank/DDBJ databases">
        <title>Genemic of Streptomyces polyaspartic.</title>
        <authorList>
            <person name="Liu W."/>
        </authorList>
    </citation>
    <scope>NUCLEOTIDE SEQUENCE [LARGE SCALE GENOMIC DNA]</scope>
    <source>
        <strain evidence="4 5">TRM66268-LWL</strain>
    </source>
</reference>
<feature type="domain" description="Choice-of-anchor A" evidence="3">
    <location>
        <begin position="60"/>
        <end position="356"/>
    </location>
</feature>
<keyword evidence="2" id="KW-0472">Membrane</keyword>
<dbReference type="NCBIfam" id="TIGR04215">
    <property type="entry name" value="choice_anch_A"/>
    <property type="match status" value="1"/>
</dbReference>
<protein>
    <submittedName>
        <fullName evidence="4">Choice-of-anchor A family protein</fullName>
    </submittedName>
</protein>
<dbReference type="EMBL" id="JACTVJ010000007">
    <property type="protein sequence ID" value="MBC9714618.1"/>
    <property type="molecule type" value="Genomic_DNA"/>
</dbReference>
<keyword evidence="5" id="KW-1185">Reference proteome</keyword>
<keyword evidence="2" id="KW-1133">Transmembrane helix</keyword>
<dbReference type="InterPro" id="IPR026588">
    <property type="entry name" value="Choice_anch_A"/>
</dbReference>
<dbReference type="Proteomes" id="UP000642284">
    <property type="component" value="Unassembled WGS sequence"/>
</dbReference>
<evidence type="ECO:0000259" key="3">
    <source>
        <dbReference type="Pfam" id="PF20597"/>
    </source>
</evidence>